<dbReference type="PANTHER" id="PTHR46383">
    <property type="entry name" value="ASPARTATE AMINOTRANSFERASE"/>
    <property type="match status" value="1"/>
</dbReference>
<dbReference type="RefSeq" id="WP_169624978.1">
    <property type="nucleotide sequence ID" value="NZ_JABBNT010000002.1"/>
</dbReference>
<evidence type="ECO:0000256" key="7">
    <source>
        <dbReference type="RuleBase" id="RU000481"/>
    </source>
</evidence>
<comment type="similarity">
    <text evidence="2 7">Belongs to the class-I pyridoxal-phosphate-dependent aminotransferase family.</text>
</comment>
<dbReference type="GO" id="GO:0006520">
    <property type="term" value="P:amino acid metabolic process"/>
    <property type="evidence" value="ECO:0007669"/>
    <property type="project" value="InterPro"/>
</dbReference>
<dbReference type="InterPro" id="IPR004839">
    <property type="entry name" value="Aminotransferase_I/II_large"/>
</dbReference>
<keyword evidence="4 7" id="KW-0808">Transferase</keyword>
<name>A0A7Y0HEA2_9PROT</name>
<dbReference type="InterPro" id="IPR015421">
    <property type="entry name" value="PyrdxlP-dep_Trfase_major"/>
</dbReference>
<evidence type="ECO:0000313" key="10">
    <source>
        <dbReference type="Proteomes" id="UP000539372"/>
    </source>
</evidence>
<dbReference type="CDD" id="cd00609">
    <property type="entry name" value="AAT_like"/>
    <property type="match status" value="1"/>
</dbReference>
<comment type="cofactor">
    <cofactor evidence="1 7">
        <name>pyridoxal 5'-phosphate</name>
        <dbReference type="ChEBI" id="CHEBI:597326"/>
    </cofactor>
</comment>
<gene>
    <name evidence="9" type="ORF">HH303_09145</name>
</gene>
<dbReference type="InterPro" id="IPR004838">
    <property type="entry name" value="NHTrfase_class1_PyrdxlP-BS"/>
</dbReference>
<evidence type="ECO:0000256" key="2">
    <source>
        <dbReference type="ARBA" id="ARBA00007441"/>
    </source>
</evidence>
<comment type="catalytic activity">
    <reaction evidence="6">
        <text>L-aspartate + 2-oxoglutarate = oxaloacetate + L-glutamate</text>
        <dbReference type="Rhea" id="RHEA:21824"/>
        <dbReference type="ChEBI" id="CHEBI:16452"/>
        <dbReference type="ChEBI" id="CHEBI:16810"/>
        <dbReference type="ChEBI" id="CHEBI:29985"/>
        <dbReference type="ChEBI" id="CHEBI:29991"/>
        <dbReference type="EC" id="2.6.1.1"/>
    </reaction>
</comment>
<dbReference type="Gene3D" id="3.40.640.10">
    <property type="entry name" value="Type I PLP-dependent aspartate aminotransferase-like (Major domain)"/>
    <property type="match status" value="1"/>
</dbReference>
<dbReference type="Proteomes" id="UP000539372">
    <property type="component" value="Unassembled WGS sequence"/>
</dbReference>
<dbReference type="InterPro" id="IPR015424">
    <property type="entry name" value="PyrdxlP-dep_Trfase"/>
</dbReference>
<dbReference type="GO" id="GO:0030170">
    <property type="term" value="F:pyridoxal phosphate binding"/>
    <property type="evidence" value="ECO:0007669"/>
    <property type="project" value="InterPro"/>
</dbReference>
<dbReference type="Pfam" id="PF00155">
    <property type="entry name" value="Aminotran_1_2"/>
    <property type="match status" value="1"/>
</dbReference>
<dbReference type="SUPFAM" id="SSF53383">
    <property type="entry name" value="PLP-dependent transferases"/>
    <property type="match status" value="1"/>
</dbReference>
<evidence type="ECO:0000256" key="1">
    <source>
        <dbReference type="ARBA" id="ARBA00001933"/>
    </source>
</evidence>
<evidence type="ECO:0000256" key="5">
    <source>
        <dbReference type="ARBA" id="ARBA00022898"/>
    </source>
</evidence>
<keyword evidence="3 7" id="KW-0032">Aminotransferase</keyword>
<dbReference type="EC" id="2.6.1.-" evidence="7"/>
<feature type="domain" description="Aminotransferase class I/classII large" evidence="8">
    <location>
        <begin position="35"/>
        <end position="379"/>
    </location>
</feature>
<evidence type="ECO:0000256" key="4">
    <source>
        <dbReference type="ARBA" id="ARBA00022679"/>
    </source>
</evidence>
<dbReference type="EMBL" id="JABBNT010000002">
    <property type="protein sequence ID" value="NMM44646.1"/>
    <property type="molecule type" value="Genomic_DNA"/>
</dbReference>
<reference evidence="9 10" key="1">
    <citation type="submission" date="2020-04" db="EMBL/GenBank/DDBJ databases">
        <title>Rhodospirillaceae bacterium KN72 isolated from deep sea.</title>
        <authorList>
            <person name="Zhang D.-C."/>
        </authorList>
    </citation>
    <scope>NUCLEOTIDE SEQUENCE [LARGE SCALE GENOMIC DNA]</scope>
    <source>
        <strain evidence="9 10">KN72</strain>
    </source>
</reference>
<dbReference type="PROSITE" id="PS00105">
    <property type="entry name" value="AA_TRANSFER_CLASS_1"/>
    <property type="match status" value="1"/>
</dbReference>
<comment type="caution">
    <text evidence="9">The sequence shown here is derived from an EMBL/GenBank/DDBJ whole genome shotgun (WGS) entry which is preliminary data.</text>
</comment>
<keyword evidence="5" id="KW-0663">Pyridoxal phosphate</keyword>
<protein>
    <recommendedName>
        <fullName evidence="7">Aminotransferase</fullName>
        <ecNumber evidence="7">2.6.1.-</ecNumber>
    </recommendedName>
</protein>
<dbReference type="GO" id="GO:0004069">
    <property type="term" value="F:L-aspartate:2-oxoglutarate aminotransferase activity"/>
    <property type="evidence" value="ECO:0007669"/>
    <property type="project" value="UniProtKB-EC"/>
</dbReference>
<dbReference type="InterPro" id="IPR050596">
    <property type="entry name" value="AspAT/PAT-like"/>
</dbReference>
<organism evidence="9 10">
    <name type="scientific">Pacificispira spongiicola</name>
    <dbReference type="NCBI Taxonomy" id="2729598"/>
    <lineage>
        <taxon>Bacteria</taxon>
        <taxon>Pseudomonadati</taxon>
        <taxon>Pseudomonadota</taxon>
        <taxon>Alphaproteobacteria</taxon>
        <taxon>Rhodospirillales</taxon>
        <taxon>Rhodospirillaceae</taxon>
        <taxon>Pacificispira</taxon>
    </lineage>
</organism>
<evidence type="ECO:0000256" key="3">
    <source>
        <dbReference type="ARBA" id="ARBA00022576"/>
    </source>
</evidence>
<proteinExistence type="inferred from homology"/>
<keyword evidence="10" id="KW-1185">Reference proteome</keyword>
<accession>A0A7Y0HEA2</accession>
<dbReference type="PANTHER" id="PTHR46383:SF2">
    <property type="entry name" value="AMINOTRANSFERASE"/>
    <property type="match status" value="1"/>
</dbReference>
<sequence length="384" mass="41008">MALKVGRRGAIPAFLVMEVMRAAALREREGKAVYHLEVGQPGTSAPRGVIEAAHKALDGDRIGYTVALGIPELRAAIATDYADRYGIKVPEDRIVVTTGSSGGFILSFLAAFDPGDRVALAAPGYPCYRHILSALGIDPVMLPAQAEDRFQPTPALLEKAMEDGPIDGLIVASPSNPAGTMLGREALTALLDYCRDKGIRVISDEIYHGITFGEPAVSAAGLDSGVVVVNSFSKYFSMTGWRLGWLVVPEDMLRAVECLAQNLFISPPTLSQIAAVAAFDCHDELQANLARYGANREFLLAELPKAGFSDLAPSDGAFYLYADVGTRTNDSRDFCARILNETGVAITSGLDFDADRGNRTVRFSFAGSTEEIEAAAEALKNWGG</sequence>
<dbReference type="AlphaFoldDB" id="A0A7Y0HEA2"/>
<evidence type="ECO:0000313" key="9">
    <source>
        <dbReference type="EMBL" id="NMM44646.1"/>
    </source>
</evidence>
<evidence type="ECO:0000256" key="6">
    <source>
        <dbReference type="ARBA" id="ARBA00049185"/>
    </source>
</evidence>
<evidence type="ECO:0000259" key="8">
    <source>
        <dbReference type="Pfam" id="PF00155"/>
    </source>
</evidence>